<name>A0A5B9QBC0_9BACT</name>
<dbReference type="GO" id="GO:0034332">
    <property type="term" value="P:adherens junction organization"/>
    <property type="evidence" value="ECO:0007669"/>
    <property type="project" value="TreeGrafter"/>
</dbReference>
<dbReference type="Proteomes" id="UP000323917">
    <property type="component" value="Chromosome"/>
</dbReference>
<dbReference type="GO" id="GO:0016342">
    <property type="term" value="C:catenin complex"/>
    <property type="evidence" value="ECO:0007669"/>
    <property type="project" value="TreeGrafter"/>
</dbReference>
<sequence>MSKRHKQGQDNTSGMDAEKNSQKPGRAKAALQADTLEPRILLSATWVDADTGDDHQNEADHQDQDHNDVVAHMHGTGGDDDLLFGKRIGGSHFDDDGDVKFEKDYRADDDSRLDRHNTVDFSDSRSGVILDLTDSDEEKQERSLRESESSHATQGVVGSDYDDIFEFSKPEDGQTYKVDGGGGTNSIDLSNVDSNHVKFGDGTITIDDGDSSFTIEYQNIDSIEFADANALVVDGDLSGYEVTEETIIVDGDIALRVDFDGEGSAEIDYDVHEDRLHVTDVSDTGENSILTLDQMAGPDAEFDVTLLDAPLIINAETTIDHLTVESRLQHAVVVNGSVGDFEIQGHLGGKGSVDVNGDVASFTLTGNSDLSGSVTVSGDLGATTVGDDMSGSLKVGGDLESLTIGDKVDGKASITVAGDAGNISIGGGIDGSLLVGGDAALVTIDGAMSSATLDIHGSAEAISIGGNINDKSTIHIGAASSFSSGNVAGSVTIDSSVRGVTTGTISGSMEIHGDVSSLSLTSNADLSGTVTIAGNLGATSIGDDMTGSLHVKGDLDTLSIGDNVSSSAAINVAGSSGDISIADRMDGSLIVGGDAGTVAIGASVNNATVDIGGKAEAISIGGNINGKSTIHAGGAFSFSSGNLAGTVVIDSSVEEITTRTISGSLKIDGDVSKLSLEGNGDLKGTVKIAGDLGATTIGDNMTGSLIVGGDLKSLDVSDQFTSGASIEVTGSAGNIHIGNQMVRGTSIIVEGDLESVTVDKKINDGAFIRAGAVSGRMTISEGETVHNEDFSSPAEVIYDGTELKVKLQNSAPTDLDLSGAIVTENSAEGTIVGTAAAVDPDKDETFSYALTDNAGGRFEIDAETGEVRVAKGADLDFESQASHDVTVQVTDSAGNTYEEAFSIAVTDIPTVTITGNTVLSVSDGPFDDLVINASTVTIDGTLEVNGDLTIKSLYRLMDGEIHVGGDVTTLDNSFGGSGTVVLDGSGDQTISAGGGTGEISRLSIEKTSGTVTLIDEIEISGSYEDNGSVVDATGARVELQGNPNIAASGTTFGDLELNASTVTIDGTLDVDGDLTITSLYRLQSGGIHVAGDITTLDASIGGSGTFVLDGTGDQTISAGGGVGELNHLSIEKPSGTVTLIDEIEISGSYKDNGTNVDATGAKVELQGNPNIAASGTTFGDLELNASTVTIDGTLDVDGDLTITSLYRLQSGGIHVAGDITTLDASIGGSGTFVLDGTGDQTISAGGGVGELNHLSIEKPSGTVTLIDEIEISGSYKDNGTNVDATGAKVELQGNPTISANSTMFGDVELNASTVKIDGDMWVHGDIDVTQLYRLEGGVIHVAGSINMIDSSWGGSGQIVPWNQAPTDLDFKGGSIAEDAKPGTVVGAAYATDPDRDDKLTYELTDNADGRFEIDAETGVVSVARGADLDFENAGTHEISIKVTDSAGHERMESFEIQVTDVNEAITDLDFKGGSIPENAKPGTVVGAAYATDPDRDDKLTYELTDNADGRFEIDAETGVVSVARGADLDFENAGTHEISIKVTDSAGHERMESFEIQVTDVNEAITDLDFKGGSIPENAKPGTVVGAAYATDPDRDDKLTYELTDNADGRFEIDAETGVVSVARGADLDFENAGTHEISIKVTDSAGHERMESFEIQVTDVNEAITDLDFKGGSIPENAKPGTVVGAAYATDPDRDDKLTYELTDNADGRFEIDAETGVVSVARGADLDFENAESHTIQITVTDSAGNTREISHVIELEDQADTPQPEDVGREVNELHTADSDDESRSSEERINSKLDRTEELTADELLYRPGLSADGFVPVAVGLNEYIPQDIDWKSTDFGEVSVLNNLEEQAPETIDPQGALSEYDTSPADVEEVATLVAAGNETGLLAKLWGFARAYRGVSESGSSNRQERS</sequence>
<dbReference type="GO" id="GO:0045296">
    <property type="term" value="F:cadherin binding"/>
    <property type="evidence" value="ECO:0007669"/>
    <property type="project" value="TreeGrafter"/>
</dbReference>
<feature type="domain" description="Cadherin" evidence="6">
    <location>
        <begin position="1674"/>
        <end position="1769"/>
    </location>
</feature>
<dbReference type="SMART" id="SM00112">
    <property type="entry name" value="CA"/>
    <property type="match status" value="5"/>
</dbReference>
<evidence type="ECO:0000256" key="3">
    <source>
        <dbReference type="ARBA" id="ARBA00022837"/>
    </source>
</evidence>
<dbReference type="SUPFAM" id="SSF49313">
    <property type="entry name" value="Cadherin-like"/>
    <property type="match status" value="5"/>
</dbReference>
<feature type="domain" description="Cadherin" evidence="6">
    <location>
        <begin position="1474"/>
        <end position="1578"/>
    </location>
</feature>
<proteinExistence type="predicted"/>
<keyword evidence="4" id="KW-0472">Membrane</keyword>
<accession>A0A5B9QBC0</accession>
<dbReference type="GO" id="GO:0005912">
    <property type="term" value="C:adherens junction"/>
    <property type="evidence" value="ECO:0007669"/>
    <property type="project" value="TreeGrafter"/>
</dbReference>
<evidence type="ECO:0000313" key="7">
    <source>
        <dbReference type="EMBL" id="QEG36337.1"/>
    </source>
</evidence>
<dbReference type="PRINTS" id="PR00205">
    <property type="entry name" value="CADHERIN"/>
</dbReference>
<dbReference type="GO" id="GO:0016339">
    <property type="term" value="P:calcium-dependent cell-cell adhesion via plasma membrane cell adhesion molecules"/>
    <property type="evidence" value="ECO:0007669"/>
    <property type="project" value="TreeGrafter"/>
</dbReference>
<dbReference type="GO" id="GO:0007043">
    <property type="term" value="P:cell-cell junction assembly"/>
    <property type="evidence" value="ECO:0007669"/>
    <property type="project" value="TreeGrafter"/>
</dbReference>
<evidence type="ECO:0000313" key="8">
    <source>
        <dbReference type="Proteomes" id="UP000323917"/>
    </source>
</evidence>
<dbReference type="InterPro" id="IPR015919">
    <property type="entry name" value="Cadherin-like_sf"/>
</dbReference>
<dbReference type="Pfam" id="PF00028">
    <property type="entry name" value="Cadherin"/>
    <property type="match status" value="5"/>
</dbReference>
<dbReference type="PANTHER" id="PTHR24027">
    <property type="entry name" value="CADHERIN-23"/>
    <property type="match status" value="1"/>
</dbReference>
<dbReference type="InterPro" id="IPR039808">
    <property type="entry name" value="Cadherin"/>
</dbReference>
<dbReference type="InterPro" id="IPR002126">
    <property type="entry name" value="Cadherin-like_dom"/>
</dbReference>
<dbReference type="OrthoDB" id="291802at2"/>
<dbReference type="EMBL" id="CP042913">
    <property type="protein sequence ID" value="QEG36337.1"/>
    <property type="molecule type" value="Genomic_DNA"/>
</dbReference>
<dbReference type="GO" id="GO:0007156">
    <property type="term" value="P:homophilic cell adhesion via plasma membrane adhesion molecules"/>
    <property type="evidence" value="ECO:0007669"/>
    <property type="project" value="InterPro"/>
</dbReference>
<organism evidence="7 8">
    <name type="scientific">Bythopirellula goksoeyrii</name>
    <dbReference type="NCBI Taxonomy" id="1400387"/>
    <lineage>
        <taxon>Bacteria</taxon>
        <taxon>Pseudomonadati</taxon>
        <taxon>Planctomycetota</taxon>
        <taxon>Planctomycetia</taxon>
        <taxon>Pirellulales</taxon>
        <taxon>Lacipirellulaceae</taxon>
        <taxon>Bythopirellula</taxon>
    </lineage>
</organism>
<dbReference type="GO" id="GO:0008013">
    <property type="term" value="F:beta-catenin binding"/>
    <property type="evidence" value="ECO:0007669"/>
    <property type="project" value="TreeGrafter"/>
</dbReference>
<feature type="domain" description="Cadherin" evidence="6">
    <location>
        <begin position="1374"/>
        <end position="1478"/>
    </location>
</feature>
<dbReference type="GO" id="GO:0044331">
    <property type="term" value="P:cell-cell adhesion mediated by cadherin"/>
    <property type="evidence" value="ECO:0007669"/>
    <property type="project" value="TreeGrafter"/>
</dbReference>
<comment type="subcellular location">
    <subcellularLocation>
        <location evidence="1">Membrane</location>
    </subcellularLocation>
</comment>
<dbReference type="KEGG" id="bgok:Pr1d_36500"/>
<dbReference type="GO" id="GO:0016477">
    <property type="term" value="P:cell migration"/>
    <property type="evidence" value="ECO:0007669"/>
    <property type="project" value="TreeGrafter"/>
</dbReference>
<evidence type="ECO:0000256" key="5">
    <source>
        <dbReference type="SAM" id="MobiDB-lite"/>
    </source>
</evidence>
<dbReference type="Gene3D" id="2.60.40.60">
    <property type="entry name" value="Cadherins"/>
    <property type="match status" value="5"/>
</dbReference>
<keyword evidence="8" id="KW-1185">Reference proteome</keyword>
<feature type="domain" description="Cadherin" evidence="6">
    <location>
        <begin position="822"/>
        <end position="923"/>
    </location>
</feature>
<dbReference type="RefSeq" id="WP_148074695.1">
    <property type="nucleotide sequence ID" value="NZ_CP042913.1"/>
</dbReference>
<dbReference type="PROSITE" id="PS50268">
    <property type="entry name" value="CADHERIN_2"/>
    <property type="match status" value="5"/>
</dbReference>
<reference evidence="7 8" key="1">
    <citation type="submission" date="2019-08" db="EMBL/GenBank/DDBJ databases">
        <title>Deep-cultivation of Planctomycetes and their phenomic and genomic characterization uncovers novel biology.</title>
        <authorList>
            <person name="Wiegand S."/>
            <person name="Jogler M."/>
            <person name="Boedeker C."/>
            <person name="Pinto D."/>
            <person name="Vollmers J."/>
            <person name="Rivas-Marin E."/>
            <person name="Kohn T."/>
            <person name="Peeters S.H."/>
            <person name="Heuer A."/>
            <person name="Rast P."/>
            <person name="Oberbeckmann S."/>
            <person name="Bunk B."/>
            <person name="Jeske O."/>
            <person name="Meyerdierks A."/>
            <person name="Storesund J.E."/>
            <person name="Kallscheuer N."/>
            <person name="Luecker S."/>
            <person name="Lage O.M."/>
            <person name="Pohl T."/>
            <person name="Merkel B.J."/>
            <person name="Hornburger P."/>
            <person name="Mueller R.-W."/>
            <person name="Bruemmer F."/>
            <person name="Labrenz M."/>
            <person name="Spormann A.M."/>
            <person name="Op den Camp H."/>
            <person name="Overmann J."/>
            <person name="Amann R."/>
            <person name="Jetten M.S.M."/>
            <person name="Mascher T."/>
            <person name="Medema M.H."/>
            <person name="Devos D.P."/>
            <person name="Kaster A.-K."/>
            <person name="Ovreas L."/>
            <person name="Rohde M."/>
            <person name="Galperin M.Y."/>
            <person name="Jogler C."/>
        </authorList>
    </citation>
    <scope>NUCLEOTIDE SEQUENCE [LARGE SCALE GENOMIC DNA]</scope>
    <source>
        <strain evidence="7 8">Pr1d</strain>
    </source>
</reference>
<evidence type="ECO:0000256" key="2">
    <source>
        <dbReference type="ARBA" id="ARBA00022737"/>
    </source>
</evidence>
<feature type="domain" description="Cadherin" evidence="6">
    <location>
        <begin position="1574"/>
        <end position="1678"/>
    </location>
</feature>
<feature type="region of interest" description="Disordered" evidence="5">
    <location>
        <begin position="130"/>
        <end position="155"/>
    </location>
</feature>
<dbReference type="CDD" id="cd11304">
    <property type="entry name" value="Cadherin_repeat"/>
    <property type="match status" value="5"/>
</dbReference>
<feature type="compositionally biased region" description="Basic and acidic residues" evidence="5">
    <location>
        <begin position="139"/>
        <end position="149"/>
    </location>
</feature>
<dbReference type="GO" id="GO:0000902">
    <property type="term" value="P:cell morphogenesis"/>
    <property type="evidence" value="ECO:0007669"/>
    <property type="project" value="TreeGrafter"/>
</dbReference>
<evidence type="ECO:0000256" key="1">
    <source>
        <dbReference type="ARBA" id="ARBA00004370"/>
    </source>
</evidence>
<dbReference type="GO" id="GO:0005509">
    <property type="term" value="F:calcium ion binding"/>
    <property type="evidence" value="ECO:0007669"/>
    <property type="project" value="InterPro"/>
</dbReference>
<protein>
    <submittedName>
        <fullName evidence="7">Cadherin domain protein</fullName>
    </submittedName>
</protein>
<gene>
    <name evidence="7" type="ORF">Pr1d_36500</name>
</gene>
<keyword evidence="2" id="KW-0677">Repeat</keyword>
<keyword evidence="3" id="KW-0106">Calcium</keyword>
<evidence type="ECO:0000259" key="6">
    <source>
        <dbReference type="PROSITE" id="PS50268"/>
    </source>
</evidence>
<feature type="region of interest" description="Disordered" evidence="5">
    <location>
        <begin position="47"/>
        <end position="74"/>
    </location>
</feature>
<feature type="compositionally biased region" description="Basic and acidic residues" evidence="5">
    <location>
        <begin position="52"/>
        <end position="71"/>
    </location>
</feature>
<feature type="region of interest" description="Disordered" evidence="5">
    <location>
        <begin position="1777"/>
        <end position="1799"/>
    </location>
</feature>
<dbReference type="PANTHER" id="PTHR24027:SF438">
    <property type="entry name" value="CADHERIN 23"/>
    <property type="match status" value="1"/>
</dbReference>
<feature type="region of interest" description="Disordered" evidence="5">
    <location>
        <begin position="1"/>
        <end position="34"/>
    </location>
</feature>
<evidence type="ECO:0000256" key="4">
    <source>
        <dbReference type="ARBA" id="ARBA00023136"/>
    </source>
</evidence>